<dbReference type="EMBL" id="CP001841">
    <property type="protein sequence ID" value="AEF82561.1"/>
    <property type="molecule type" value="Genomic_DNA"/>
</dbReference>
<name>F5YBC9_LEAAZ</name>
<dbReference type="RefSeq" id="WP_015710155.1">
    <property type="nucleotide sequence ID" value="NC_015577.1"/>
</dbReference>
<dbReference type="HOGENOM" id="CLU_072799_6_5_12"/>
<dbReference type="InParanoid" id="F5YBC9"/>
<dbReference type="AlphaFoldDB" id="F5YBC9"/>
<proteinExistence type="inferred from homology"/>
<protein>
    <recommendedName>
        <fullName evidence="4">Polymer-forming cytoskeletal protein</fullName>
    </recommendedName>
</protein>
<dbReference type="Proteomes" id="UP000009222">
    <property type="component" value="Chromosome"/>
</dbReference>
<evidence type="ECO:0000313" key="3">
    <source>
        <dbReference type="Proteomes" id="UP000009222"/>
    </source>
</evidence>
<dbReference type="Pfam" id="PF04519">
    <property type="entry name" value="Bactofilin"/>
    <property type="match status" value="1"/>
</dbReference>
<accession>F5YBC9</accession>
<reference evidence="2 3" key="2">
    <citation type="journal article" date="2011" name="ISME J.">
        <title>RNA-seq reveals cooperative metabolic interactions between two termite-gut spirochete species in co-culture.</title>
        <authorList>
            <person name="Rosenthal A.Z."/>
            <person name="Matson E.G."/>
            <person name="Eldar A."/>
            <person name="Leadbetter J.R."/>
        </authorList>
    </citation>
    <scope>NUCLEOTIDE SEQUENCE [LARGE SCALE GENOMIC DNA]</scope>
    <source>
        <strain evidence="3">ATCC BAA-888 / DSM 13862 / ZAS-9</strain>
    </source>
</reference>
<comment type="similarity">
    <text evidence="1">Belongs to the bactofilin family.</text>
</comment>
<keyword evidence="3" id="KW-1185">Reference proteome</keyword>
<dbReference type="PANTHER" id="PTHR35024:SF4">
    <property type="entry name" value="POLYMER-FORMING CYTOSKELETAL PROTEIN"/>
    <property type="match status" value="1"/>
</dbReference>
<evidence type="ECO:0008006" key="4">
    <source>
        <dbReference type="Google" id="ProtNLM"/>
    </source>
</evidence>
<dbReference type="OrthoDB" id="350414at2"/>
<evidence type="ECO:0000313" key="2">
    <source>
        <dbReference type="EMBL" id="AEF82561.1"/>
    </source>
</evidence>
<dbReference type="InterPro" id="IPR007607">
    <property type="entry name" value="BacA/B"/>
</dbReference>
<dbReference type="STRING" id="545695.TREAZ_1881"/>
<dbReference type="eggNOG" id="COG1664">
    <property type="taxonomic scope" value="Bacteria"/>
</dbReference>
<reference evidence="3" key="1">
    <citation type="submission" date="2009-12" db="EMBL/GenBank/DDBJ databases">
        <title>Complete sequence of Treponema azotonutricium strain ZAS-9.</title>
        <authorList>
            <person name="Tetu S.G."/>
            <person name="Matson E."/>
            <person name="Ren Q."/>
            <person name="Seshadri R."/>
            <person name="Elbourne L."/>
            <person name="Hassan K.A."/>
            <person name="Durkin A."/>
            <person name="Radune D."/>
            <person name="Mohamoud Y."/>
            <person name="Shay R."/>
            <person name="Jin S."/>
            <person name="Zhang X."/>
            <person name="Lucey K."/>
            <person name="Ballor N.R."/>
            <person name="Ottesen E."/>
            <person name="Rosenthal R."/>
            <person name="Allen A."/>
            <person name="Leadbetter J.R."/>
            <person name="Paulsen I.T."/>
        </authorList>
    </citation>
    <scope>NUCLEOTIDE SEQUENCE [LARGE SCALE GENOMIC DNA]</scope>
    <source>
        <strain evidence="3">ATCC BAA-888 / DSM 13862 / ZAS-9</strain>
    </source>
</reference>
<dbReference type="KEGG" id="taz:TREAZ_1881"/>
<organism evidence="2 3">
    <name type="scientific">Leadbettera azotonutricia (strain ATCC BAA-888 / DSM 13862 / ZAS-9)</name>
    <name type="common">Treponema azotonutricium</name>
    <dbReference type="NCBI Taxonomy" id="545695"/>
    <lineage>
        <taxon>Bacteria</taxon>
        <taxon>Pseudomonadati</taxon>
        <taxon>Spirochaetota</taxon>
        <taxon>Spirochaetia</taxon>
        <taxon>Spirochaetales</taxon>
        <taxon>Breznakiellaceae</taxon>
        <taxon>Leadbettera</taxon>
    </lineage>
</organism>
<dbReference type="PANTHER" id="PTHR35024">
    <property type="entry name" value="HYPOTHETICAL CYTOSOLIC PROTEIN"/>
    <property type="match status" value="1"/>
</dbReference>
<evidence type="ECO:0000256" key="1">
    <source>
        <dbReference type="ARBA" id="ARBA00044755"/>
    </source>
</evidence>
<gene>
    <name evidence="2" type="ordered locus">TREAZ_1881</name>
</gene>
<sequence length="148" mass="15766">MTIHEDFSINTIIGPGTNVSGDIESGGFTRVDGNILGDVKAKGRVVIGERARMRSNVSGTYVTVGGVVCGNVLASERLVILATGLVMGDIITRRIQADEGCLIHGKVKVCKNDEAWNKAIAEYRDISGFRESHGREHATAAAFAKNHG</sequence>